<dbReference type="InterPro" id="IPR012340">
    <property type="entry name" value="NA-bd_OB-fold"/>
</dbReference>
<dbReference type="Proteomes" id="UP000820818">
    <property type="component" value="Linkage Group LG7"/>
</dbReference>
<protein>
    <submittedName>
        <fullName evidence="1">Uncharacterized protein</fullName>
    </submittedName>
</protein>
<name>A0AAD5L576_9CRUS</name>
<dbReference type="SUPFAM" id="SSF50249">
    <property type="entry name" value="Nucleic acid-binding proteins"/>
    <property type="match status" value="1"/>
</dbReference>
<proteinExistence type="predicted"/>
<accession>A0AAD5L576</accession>
<dbReference type="AlphaFoldDB" id="A0AAD5L576"/>
<reference evidence="1 2" key="1">
    <citation type="submission" date="2022-05" db="EMBL/GenBank/DDBJ databases">
        <title>A multi-omics perspective on studying reproductive biology in Daphnia sinensis.</title>
        <authorList>
            <person name="Jia J."/>
        </authorList>
    </citation>
    <scope>NUCLEOTIDE SEQUENCE [LARGE SCALE GENOMIC DNA]</scope>
    <source>
        <strain evidence="1 2">WSL</strain>
    </source>
</reference>
<dbReference type="EMBL" id="WJBH02000007">
    <property type="protein sequence ID" value="KAI9555938.1"/>
    <property type="molecule type" value="Genomic_DNA"/>
</dbReference>
<dbReference type="Gene3D" id="2.40.50.140">
    <property type="entry name" value="Nucleic acid-binding proteins"/>
    <property type="match status" value="1"/>
</dbReference>
<keyword evidence="2" id="KW-1185">Reference proteome</keyword>
<comment type="caution">
    <text evidence="1">The sequence shown here is derived from an EMBL/GenBank/DDBJ whole genome shotgun (WGS) entry which is preliminary data.</text>
</comment>
<evidence type="ECO:0000313" key="2">
    <source>
        <dbReference type="Proteomes" id="UP000820818"/>
    </source>
</evidence>
<sequence>MGHNDETVTVGEQVTRDVGNVAGEGLARCAEIPSVKSVQADVLYDSISSLKVYAIKEKPGTMMTFDFQDGSGKKIKGVVFNDAIETLDPKVFDGKNYAIGKATMQNRFGGPVTGYHNCKLLFYKHSQFELLEDEDDFVVPVERNRRLSELDSGDIEIDFIYPCEMVFLDHVLKSC</sequence>
<gene>
    <name evidence="1" type="ORF">GHT06_018477</name>
</gene>
<organism evidence="1 2">
    <name type="scientific">Daphnia sinensis</name>
    <dbReference type="NCBI Taxonomy" id="1820382"/>
    <lineage>
        <taxon>Eukaryota</taxon>
        <taxon>Metazoa</taxon>
        <taxon>Ecdysozoa</taxon>
        <taxon>Arthropoda</taxon>
        <taxon>Crustacea</taxon>
        <taxon>Branchiopoda</taxon>
        <taxon>Diplostraca</taxon>
        <taxon>Cladocera</taxon>
        <taxon>Anomopoda</taxon>
        <taxon>Daphniidae</taxon>
        <taxon>Daphnia</taxon>
        <taxon>Daphnia similis group</taxon>
    </lineage>
</organism>
<evidence type="ECO:0000313" key="1">
    <source>
        <dbReference type="EMBL" id="KAI9555938.1"/>
    </source>
</evidence>